<name>A0ABZ1QN37_9ACTN</name>
<accession>A0ABZ1QN37</accession>
<reference evidence="3" key="1">
    <citation type="submission" date="2022-10" db="EMBL/GenBank/DDBJ databases">
        <title>The complete genomes of actinobacterial strains from the NBC collection.</title>
        <authorList>
            <person name="Joergensen T.S."/>
            <person name="Alvarez Arevalo M."/>
            <person name="Sterndorff E.B."/>
            <person name="Faurdal D."/>
            <person name="Vuksanovic O."/>
            <person name="Mourched A.-S."/>
            <person name="Charusanti P."/>
            <person name="Shaw S."/>
            <person name="Blin K."/>
            <person name="Weber T."/>
        </authorList>
    </citation>
    <scope>NUCLEOTIDE SEQUENCE</scope>
    <source>
        <strain evidence="3">NBC_00303</strain>
    </source>
</reference>
<keyword evidence="4" id="KW-1185">Reference proteome</keyword>
<protein>
    <submittedName>
        <fullName evidence="3">DUF4297 domain-containing protein</fullName>
    </submittedName>
</protein>
<gene>
    <name evidence="2" type="ORF">OHA91_00020</name>
    <name evidence="3" type="ORF">OHA91_39235</name>
</gene>
<dbReference type="EMBL" id="CP108036">
    <property type="protein sequence ID" value="WUN84004.1"/>
    <property type="molecule type" value="Genomic_DNA"/>
</dbReference>
<dbReference type="Pfam" id="PF14130">
    <property type="entry name" value="Cap4_nuclease"/>
    <property type="match status" value="1"/>
</dbReference>
<dbReference type="GeneID" id="95502220"/>
<evidence type="ECO:0000259" key="1">
    <source>
        <dbReference type="Pfam" id="PF14130"/>
    </source>
</evidence>
<feature type="domain" description="CD-NTase associated protein 4-like DNA endonuclease" evidence="1">
    <location>
        <begin position="29"/>
        <end position="138"/>
    </location>
</feature>
<sequence length="451" mass="50494">MGVVDVLADSVGDPEHFVHPIFQLRPGEDSGSDTLGLYRYQAEVAAQACLAMLTQDVIDYVVCEWHEDFVIAFTNGEVELVSVKHSSRTQWTLADLCKDGGVAHLFDRWSACGRAANVRLRLTTNAPLSPAKDNASTLARMCGPDPELTTGRDAMAKSLSQHLLKVRWKQPYDSIPEVLPELRKASDIAAPQDFIDHVTNFMAALEIHYKDVPSHRHITDINIRQLLEPAIEDLQLDHVDVNASYKRIIERVEQANRSEGERGQLAAYVADSSRVRYNTQILRRVASRTLYRQTILDEFVYRQAAVPTYSRGQAPMIAPGGAALRKKLARGQVPSDEAAYAEELRSAWYVTWSQRRSGLAGDAMDLENLRLEVVDTVFDCRAHAQSEVIDGAAFGQRMNQLIRQRLTPEVVDTPIPFKINKLHLRGLAYQLCDECHFYFSAPFDVSTGEAS</sequence>
<evidence type="ECO:0000313" key="3">
    <source>
        <dbReference type="EMBL" id="WUN84004.1"/>
    </source>
</evidence>
<proteinExistence type="predicted"/>
<evidence type="ECO:0000313" key="2">
    <source>
        <dbReference type="EMBL" id="WUN77029.1"/>
    </source>
</evidence>
<dbReference type="EMBL" id="CP108036">
    <property type="protein sequence ID" value="WUN77029.1"/>
    <property type="molecule type" value="Genomic_DNA"/>
</dbReference>
<dbReference type="InterPro" id="IPR025382">
    <property type="entry name" value="Cap4-like_endonuclease_dom"/>
</dbReference>
<dbReference type="RefSeq" id="WP_328738207.1">
    <property type="nucleotide sequence ID" value="NZ_CP108036.1"/>
</dbReference>
<evidence type="ECO:0000313" key="4">
    <source>
        <dbReference type="Proteomes" id="UP001432312"/>
    </source>
</evidence>
<dbReference type="Proteomes" id="UP001432312">
    <property type="component" value="Chromosome"/>
</dbReference>
<organism evidence="3 4">
    <name type="scientific">Streptomyces erythrochromogenes</name>
    <dbReference type="NCBI Taxonomy" id="285574"/>
    <lineage>
        <taxon>Bacteria</taxon>
        <taxon>Bacillati</taxon>
        <taxon>Actinomycetota</taxon>
        <taxon>Actinomycetes</taxon>
        <taxon>Kitasatosporales</taxon>
        <taxon>Streptomycetaceae</taxon>
        <taxon>Streptomyces</taxon>
    </lineage>
</organism>